<dbReference type="PANTHER" id="PTHR11138">
    <property type="entry name" value="METHIONYL-TRNA FORMYLTRANSFERASE"/>
    <property type="match status" value="1"/>
</dbReference>
<keyword evidence="4" id="KW-0648">Protein biosynthesis</keyword>
<dbReference type="GO" id="GO:0004479">
    <property type="term" value="F:methionyl-tRNA formyltransferase activity"/>
    <property type="evidence" value="ECO:0007669"/>
    <property type="project" value="UniProtKB-EC"/>
</dbReference>
<dbReference type="InterPro" id="IPR011034">
    <property type="entry name" value="Formyl_transferase-like_C_sf"/>
</dbReference>
<dbReference type="Pfam" id="PF00551">
    <property type="entry name" value="Formyl_trans_N"/>
    <property type="match status" value="1"/>
</dbReference>
<name>A0A9Q0MJI0_BLOTA</name>
<dbReference type="Pfam" id="PF02911">
    <property type="entry name" value="Formyl_trans_C"/>
    <property type="match status" value="1"/>
</dbReference>
<dbReference type="InterPro" id="IPR005793">
    <property type="entry name" value="Formyl_trans_C"/>
</dbReference>
<evidence type="ECO:0000256" key="3">
    <source>
        <dbReference type="ARBA" id="ARBA00022679"/>
    </source>
</evidence>
<evidence type="ECO:0000259" key="6">
    <source>
        <dbReference type="Pfam" id="PF02911"/>
    </source>
</evidence>
<dbReference type="Gene3D" id="3.40.50.12230">
    <property type="match status" value="1"/>
</dbReference>
<dbReference type="AlphaFoldDB" id="A0A9Q0MJI0"/>
<evidence type="ECO:0000313" key="7">
    <source>
        <dbReference type="EMBL" id="KAJ6225507.1"/>
    </source>
</evidence>
<accession>A0A9Q0MJI0</accession>
<gene>
    <name evidence="7" type="ORF">RDWZM_004052</name>
</gene>
<dbReference type="Proteomes" id="UP001142055">
    <property type="component" value="Chromosome 1"/>
</dbReference>
<dbReference type="OMA" id="GGINMHP"/>
<protein>
    <recommendedName>
        <fullName evidence="2">methionyl-tRNA formyltransferase</fullName>
        <ecNumber evidence="2">2.1.2.9</ecNumber>
    </recommendedName>
</protein>
<dbReference type="InterPro" id="IPR002376">
    <property type="entry name" value="Formyl_transf_N"/>
</dbReference>
<dbReference type="InterPro" id="IPR041711">
    <property type="entry name" value="Met-tRNA-FMT_N"/>
</dbReference>
<dbReference type="GO" id="GO:0005739">
    <property type="term" value="C:mitochondrion"/>
    <property type="evidence" value="ECO:0007669"/>
    <property type="project" value="TreeGrafter"/>
</dbReference>
<dbReference type="PANTHER" id="PTHR11138:SF5">
    <property type="entry name" value="METHIONYL-TRNA FORMYLTRANSFERASE, MITOCHONDRIAL"/>
    <property type="match status" value="1"/>
</dbReference>
<reference evidence="7" key="1">
    <citation type="submission" date="2022-12" db="EMBL/GenBank/DDBJ databases">
        <title>Genome assemblies of Blomia tropicalis.</title>
        <authorList>
            <person name="Cui Y."/>
        </authorList>
    </citation>
    <scope>NUCLEOTIDE SEQUENCE</scope>
    <source>
        <tissue evidence="7">Adult mites</tissue>
    </source>
</reference>
<dbReference type="InterPro" id="IPR036477">
    <property type="entry name" value="Formyl_transf_N_sf"/>
</dbReference>
<comment type="similarity">
    <text evidence="1">Belongs to the Fmt family.</text>
</comment>
<dbReference type="SUPFAM" id="SSF53328">
    <property type="entry name" value="Formyltransferase"/>
    <property type="match status" value="1"/>
</dbReference>
<dbReference type="CDD" id="cd08646">
    <property type="entry name" value="FMT_core_Met-tRNA-FMT_N"/>
    <property type="match status" value="1"/>
</dbReference>
<feature type="domain" description="Formyl transferase N-terminal" evidence="5">
    <location>
        <begin position="129"/>
        <end position="230"/>
    </location>
</feature>
<comment type="caution">
    <text evidence="7">The sequence shown here is derived from an EMBL/GenBank/DDBJ whole genome shotgun (WGS) entry which is preliminary data.</text>
</comment>
<dbReference type="EMBL" id="JAPWDV010000001">
    <property type="protein sequence ID" value="KAJ6225507.1"/>
    <property type="molecule type" value="Genomic_DNA"/>
</dbReference>
<sequence>MFLNLNNSLLLQLEHSSFQFKWLFSSLVLRRNELGSFQNFSTQNQTNNNNNRNLSILFYGSDNFSIESLHLLQTKLNENSKQQTNCKPLTKIKNLEVVTTSNNNQVYNYCKKADLPCHFFDKYTVPNNRFDLGVVSSFGRLIPKKSIESCSYGMLNVHGSLLPRWRGASPIQHAILYGDKVTGVTIMTVKPNRFDIGQIVRQRSIELLHRITAQQLRQLMAPVGAKLLWECIEQLDYSIETARDQPEEGVTLAPKLKESDGEIDWNRMDSWEIDRRYRAFVGSIGIYSQWIDGTQLRLFDVVDPDLVTRLQINNLSVRTGITWPMPGLIFYHSKRHLLCVQSANGTWSAFRTLMLKNRKRMSALGFYNTFIRPFSKAYKLQNGQKPIFVLGNFVQTTHILDSHQSSVDQVNDDLVDNVCHSRLHMVGVHNFGQLKLKLPIC</sequence>
<keyword evidence="8" id="KW-1185">Reference proteome</keyword>
<dbReference type="SUPFAM" id="SSF50486">
    <property type="entry name" value="FMT C-terminal domain-like"/>
    <property type="match status" value="1"/>
</dbReference>
<proteinExistence type="inferred from homology"/>
<evidence type="ECO:0000256" key="1">
    <source>
        <dbReference type="ARBA" id="ARBA00010699"/>
    </source>
</evidence>
<dbReference type="EC" id="2.1.2.9" evidence="2"/>
<keyword evidence="3" id="KW-0808">Transferase</keyword>
<evidence type="ECO:0000256" key="4">
    <source>
        <dbReference type="ARBA" id="ARBA00022917"/>
    </source>
</evidence>
<organism evidence="7 8">
    <name type="scientific">Blomia tropicalis</name>
    <name type="common">Mite</name>
    <dbReference type="NCBI Taxonomy" id="40697"/>
    <lineage>
        <taxon>Eukaryota</taxon>
        <taxon>Metazoa</taxon>
        <taxon>Ecdysozoa</taxon>
        <taxon>Arthropoda</taxon>
        <taxon>Chelicerata</taxon>
        <taxon>Arachnida</taxon>
        <taxon>Acari</taxon>
        <taxon>Acariformes</taxon>
        <taxon>Sarcoptiformes</taxon>
        <taxon>Astigmata</taxon>
        <taxon>Glycyphagoidea</taxon>
        <taxon>Echimyopodidae</taxon>
        <taxon>Blomia</taxon>
    </lineage>
</organism>
<evidence type="ECO:0000313" key="8">
    <source>
        <dbReference type="Proteomes" id="UP001142055"/>
    </source>
</evidence>
<feature type="domain" description="Formyl transferase C-terminal" evidence="6">
    <location>
        <begin position="255"/>
        <end position="369"/>
    </location>
</feature>
<evidence type="ECO:0000256" key="2">
    <source>
        <dbReference type="ARBA" id="ARBA00012261"/>
    </source>
</evidence>
<evidence type="ECO:0000259" key="5">
    <source>
        <dbReference type="Pfam" id="PF00551"/>
    </source>
</evidence>